<dbReference type="GeneID" id="77949316"/>
<dbReference type="Proteomes" id="UP000505302">
    <property type="component" value="Segment"/>
</dbReference>
<evidence type="ECO:0000313" key="1">
    <source>
        <dbReference type="EMBL" id="BCG45042.1"/>
    </source>
</evidence>
<organism evidence="1 2">
    <name type="scientific">Escherichia phage EK010</name>
    <dbReference type="NCBI Taxonomy" id="2742112"/>
    <lineage>
        <taxon>Viruses</taxon>
        <taxon>Duplodnaviria</taxon>
        <taxon>Heunggongvirae</taxon>
        <taxon>Uroviricota</taxon>
        <taxon>Caudoviricetes</taxon>
        <taxon>Mktvariviridae</taxon>
        <taxon>Gordonclarkvirinae</taxon>
        <taxon>Suseptimavirus</taxon>
        <taxon>Suseptimavirus EK010</taxon>
    </lineage>
</organism>
<dbReference type="RefSeq" id="YP_010673026.1">
    <property type="nucleotide sequence ID" value="NC_070981.1"/>
</dbReference>
<accession>A0A6J4EF51</accession>
<dbReference type="KEGG" id="vg:77949316"/>
<name>A0A6J4EF51_9CAUD</name>
<sequence>MNNNMTGTNTLNAIYENMGCKGEVVFNGGPLRPLSEDVLYLNRVHETTGGQSRVETAKQLAHGSVYGHAPSTRELWEGLIPRTEAKDVKDYFTVAKEVKRKCPSNLEVVPYVADKHAHLPGYAREMIEMIEEAEYEALNNYLNSKEQWSRNVVIDEEGNEVVTWVHVSEQALDPELEEYKKFLASSSFDVENDKSVPVSWEGETVALQTLFNLHVGDVD</sequence>
<keyword evidence="2" id="KW-1185">Reference proteome</keyword>
<reference evidence="1 2" key="1">
    <citation type="submission" date="2020-06" db="EMBL/GenBank/DDBJ databases">
        <title>Complete Genome Sequence of the phage EK010 isolated from swine sewage.</title>
        <authorList>
            <person name="Shahin K."/>
            <person name="Bao H."/>
            <person name="Soleimani-Delfan A."/>
            <person name="Wang R."/>
        </authorList>
    </citation>
    <scope>NUCLEOTIDE SEQUENCE [LARGE SCALE GENOMIC DNA]</scope>
</reference>
<protein>
    <submittedName>
        <fullName evidence="1">Uncharacterized protein</fullName>
    </submittedName>
</protein>
<evidence type="ECO:0000313" key="2">
    <source>
        <dbReference type="Proteomes" id="UP000505302"/>
    </source>
</evidence>
<proteinExistence type="predicted"/>
<dbReference type="EMBL" id="LC553734">
    <property type="protein sequence ID" value="BCG45042.1"/>
    <property type="molecule type" value="Genomic_DNA"/>
</dbReference>